<feature type="transmembrane region" description="Helical" evidence="9">
    <location>
        <begin position="252"/>
        <end position="270"/>
    </location>
</feature>
<reference evidence="12" key="1">
    <citation type="submission" date="2022-04" db="EMBL/GenBank/DDBJ databases">
        <title>Lysobacter sp. CAU 1642 isolated from sea sand.</title>
        <authorList>
            <person name="Kim W."/>
        </authorList>
    </citation>
    <scope>NUCLEOTIDE SEQUENCE</scope>
    <source>
        <strain evidence="12">CAU 1642</strain>
    </source>
</reference>
<dbReference type="PANTHER" id="PTHR32507:SF0">
    <property type="entry name" value="NA(+)_H(+) ANTIPORTER 2-RELATED"/>
    <property type="match status" value="1"/>
</dbReference>
<feature type="domain" description="Cation/H+ exchanger transmembrane" evidence="10">
    <location>
        <begin position="4"/>
        <end position="362"/>
    </location>
</feature>
<comment type="caution">
    <text evidence="12">The sequence shown here is derived from an EMBL/GenBank/DDBJ whole genome shotgun (WGS) entry which is preliminary data.</text>
</comment>
<feature type="transmembrane region" description="Helical" evidence="9">
    <location>
        <begin position="164"/>
        <end position="190"/>
    </location>
</feature>
<feature type="transmembrane region" description="Helical" evidence="9">
    <location>
        <begin position="311"/>
        <end position="331"/>
    </location>
</feature>
<name>A0ABT0GE06_9GAMM</name>
<feature type="transmembrane region" description="Helical" evidence="9">
    <location>
        <begin position="68"/>
        <end position="91"/>
    </location>
</feature>
<organism evidence="12 13">
    <name type="scientific">Pseudomarimonas salicorniae</name>
    <dbReference type="NCBI Taxonomy" id="2933270"/>
    <lineage>
        <taxon>Bacteria</taxon>
        <taxon>Pseudomonadati</taxon>
        <taxon>Pseudomonadota</taxon>
        <taxon>Gammaproteobacteria</taxon>
        <taxon>Lysobacterales</taxon>
        <taxon>Lysobacteraceae</taxon>
        <taxon>Pseudomarimonas</taxon>
    </lineage>
</organism>
<feature type="transmembrane region" description="Helical" evidence="9">
    <location>
        <begin position="343"/>
        <end position="361"/>
    </location>
</feature>
<dbReference type="InterPro" id="IPR006153">
    <property type="entry name" value="Cation/H_exchanger_TM"/>
</dbReference>
<dbReference type="InterPro" id="IPR036291">
    <property type="entry name" value="NAD(P)-bd_dom_sf"/>
</dbReference>
<evidence type="ECO:0000256" key="1">
    <source>
        <dbReference type="ARBA" id="ARBA00004651"/>
    </source>
</evidence>
<dbReference type="Pfam" id="PF02254">
    <property type="entry name" value="TrkA_N"/>
    <property type="match status" value="1"/>
</dbReference>
<evidence type="ECO:0000256" key="3">
    <source>
        <dbReference type="ARBA" id="ARBA00022449"/>
    </source>
</evidence>
<feature type="domain" description="RCK N-terminal" evidence="11">
    <location>
        <begin position="380"/>
        <end position="469"/>
    </location>
</feature>
<evidence type="ECO:0000313" key="13">
    <source>
        <dbReference type="Proteomes" id="UP001431449"/>
    </source>
</evidence>
<evidence type="ECO:0000259" key="10">
    <source>
        <dbReference type="Pfam" id="PF00999"/>
    </source>
</evidence>
<evidence type="ECO:0000256" key="7">
    <source>
        <dbReference type="ARBA" id="ARBA00023136"/>
    </source>
</evidence>
<evidence type="ECO:0000256" key="8">
    <source>
        <dbReference type="SAM" id="MobiDB-lite"/>
    </source>
</evidence>
<evidence type="ECO:0000256" key="4">
    <source>
        <dbReference type="ARBA" id="ARBA00022692"/>
    </source>
</evidence>
<dbReference type="SUPFAM" id="SSF51735">
    <property type="entry name" value="NAD(P)-binding Rossmann-fold domains"/>
    <property type="match status" value="1"/>
</dbReference>
<dbReference type="EMBL" id="JALNMH010000001">
    <property type="protein sequence ID" value="MCK7592230.1"/>
    <property type="molecule type" value="Genomic_DNA"/>
</dbReference>
<protein>
    <submittedName>
        <fullName evidence="12">Cation:proton antiporter</fullName>
    </submittedName>
</protein>
<feature type="region of interest" description="Disordered" evidence="8">
    <location>
        <begin position="578"/>
        <end position="606"/>
    </location>
</feature>
<keyword evidence="13" id="KW-1185">Reference proteome</keyword>
<evidence type="ECO:0000256" key="9">
    <source>
        <dbReference type="SAM" id="Phobius"/>
    </source>
</evidence>
<dbReference type="Pfam" id="PF00999">
    <property type="entry name" value="Na_H_Exchanger"/>
    <property type="match status" value="1"/>
</dbReference>
<evidence type="ECO:0000259" key="11">
    <source>
        <dbReference type="Pfam" id="PF02254"/>
    </source>
</evidence>
<evidence type="ECO:0000313" key="12">
    <source>
        <dbReference type="EMBL" id="MCK7592230.1"/>
    </source>
</evidence>
<evidence type="ECO:0000256" key="5">
    <source>
        <dbReference type="ARBA" id="ARBA00022989"/>
    </source>
</evidence>
<keyword evidence="6" id="KW-0406">Ion transport</keyword>
<accession>A0ABT0GE06</accession>
<keyword evidence="4 9" id="KW-0812">Transmembrane</keyword>
<feature type="transmembrane region" description="Helical" evidence="9">
    <location>
        <begin position="202"/>
        <end position="218"/>
    </location>
</feature>
<dbReference type="Gene3D" id="3.40.50.720">
    <property type="entry name" value="NAD(P)-binding Rossmann-like Domain"/>
    <property type="match status" value="1"/>
</dbReference>
<comment type="subcellular location">
    <subcellularLocation>
        <location evidence="1">Cell membrane</location>
        <topology evidence="1">Multi-pass membrane protein</topology>
    </subcellularLocation>
</comment>
<dbReference type="Proteomes" id="UP001431449">
    <property type="component" value="Unassembled WGS sequence"/>
</dbReference>
<evidence type="ECO:0000256" key="2">
    <source>
        <dbReference type="ARBA" id="ARBA00022448"/>
    </source>
</evidence>
<proteinExistence type="predicted"/>
<keyword evidence="5 9" id="KW-1133">Transmembrane helix</keyword>
<feature type="transmembrane region" description="Helical" evidence="9">
    <location>
        <begin position="97"/>
        <end position="117"/>
    </location>
</feature>
<evidence type="ECO:0000256" key="6">
    <source>
        <dbReference type="ARBA" id="ARBA00023065"/>
    </source>
</evidence>
<gene>
    <name evidence="12" type="ORF">M0G41_00945</name>
</gene>
<keyword evidence="7 9" id="KW-0472">Membrane</keyword>
<feature type="transmembrane region" description="Helical" evidence="9">
    <location>
        <begin position="37"/>
        <end position="56"/>
    </location>
</feature>
<sequence length="606" mass="64835">MAWRVRLPAILFLLLTGIVLGPATGLFDPDALFGDLLFPLVSLGVAVILFEGSLGLRWSELRGVAPAVFNLVSFGALISVGVLAAAAHYLVGLSWELALLFGALTCVTGPTVVSPMLRAVRPNARIANVLRWEGIVIDPIGALFAVLVFAWISLGLEADTFGSALAAFGWTTAVGTGFGVIGAILLGGLLRRQWIPEYLQNYAALVMVLSVFSLSNMVSHESGLLAVTIMGMWLGNRADLHMDDILDFKEHLSTLLISLLFIVLAARLEWPSLELALGGLTLLGVAVLVARPLSVMFSTLGSSLNWRERALIGWIAPRGIVAAAVSALFALKLEDAGVPGAEQIVPLTFMLIIGTVVLQSATSRKLAAMLGVSEPDSRGVLIVGAGRVSRALARALHQHKFEVLVADDDWMAIRAARMDGLRTYFGNPVSEHADVHLDLTGIGTLIAISARREINTLACVRFEPEFGKEHIFRLRILAPGEAPKQSISGALRGRPLFGEGVTQRMVEEMLDNGAAIKSTKLSENFGWKDYREKHGQAAMLLFAIDERGFLRPAHETREWQPKAGWTVITLIPKAAPVAEPSAAPGDYGEPAPLPDADGPTPSPGSA</sequence>
<dbReference type="PANTHER" id="PTHR32507">
    <property type="entry name" value="NA(+)/H(+) ANTIPORTER 1"/>
    <property type="match status" value="1"/>
</dbReference>
<keyword evidence="3" id="KW-0050">Antiport</keyword>
<dbReference type="InterPro" id="IPR003148">
    <property type="entry name" value="RCK_N"/>
</dbReference>
<keyword evidence="2" id="KW-0813">Transport</keyword>
<feature type="transmembrane region" description="Helical" evidence="9">
    <location>
        <begin position="129"/>
        <end position="152"/>
    </location>
</feature>
<feature type="transmembrane region" description="Helical" evidence="9">
    <location>
        <begin position="276"/>
        <end position="299"/>
    </location>
</feature>